<name>A0AAD7KB56_9AGAR</name>
<gene>
    <name evidence="1" type="ORF">DFH07DRAFT_764398</name>
</gene>
<dbReference type="AlphaFoldDB" id="A0AAD7KB56"/>
<evidence type="ECO:0000313" key="1">
    <source>
        <dbReference type="EMBL" id="KAJ7782232.1"/>
    </source>
</evidence>
<evidence type="ECO:0000313" key="2">
    <source>
        <dbReference type="Proteomes" id="UP001215280"/>
    </source>
</evidence>
<sequence length="257" mass="29221">MFKSISSREGCLRLGRSTVPFRPDVHRPRWGSDFPPRVSSIQTISTEIDVSGSKKLLSGDCYFLRTGEVPSSHLGVLPQSRYPFYVNGRIHHLNPKLKPERPTWRGMLTCRPSVLGAFSNYDSFVNKAVEDFRPCAHLLQVLSHLLRITPLRTLAYICSGTYEDTRWHLRSVKLRRCWDLYLTFNVKPGFRPHNHEDIGLLVGMRTLGSTRNAPAFMEGFVAFLSSLRSDRARTITDVYEVVDLQAGARSIRDGVLN</sequence>
<organism evidence="1 2">
    <name type="scientific">Mycena maculata</name>
    <dbReference type="NCBI Taxonomy" id="230809"/>
    <lineage>
        <taxon>Eukaryota</taxon>
        <taxon>Fungi</taxon>
        <taxon>Dikarya</taxon>
        <taxon>Basidiomycota</taxon>
        <taxon>Agaricomycotina</taxon>
        <taxon>Agaricomycetes</taxon>
        <taxon>Agaricomycetidae</taxon>
        <taxon>Agaricales</taxon>
        <taxon>Marasmiineae</taxon>
        <taxon>Mycenaceae</taxon>
        <taxon>Mycena</taxon>
    </lineage>
</organism>
<protein>
    <submittedName>
        <fullName evidence="1">Uncharacterized protein</fullName>
    </submittedName>
</protein>
<reference evidence="1" key="1">
    <citation type="submission" date="2023-03" db="EMBL/GenBank/DDBJ databases">
        <title>Massive genome expansion in bonnet fungi (Mycena s.s.) driven by repeated elements and novel gene families across ecological guilds.</title>
        <authorList>
            <consortium name="Lawrence Berkeley National Laboratory"/>
            <person name="Harder C.B."/>
            <person name="Miyauchi S."/>
            <person name="Viragh M."/>
            <person name="Kuo A."/>
            <person name="Thoen E."/>
            <person name="Andreopoulos B."/>
            <person name="Lu D."/>
            <person name="Skrede I."/>
            <person name="Drula E."/>
            <person name="Henrissat B."/>
            <person name="Morin E."/>
            <person name="Kohler A."/>
            <person name="Barry K."/>
            <person name="LaButti K."/>
            <person name="Morin E."/>
            <person name="Salamov A."/>
            <person name="Lipzen A."/>
            <person name="Mereny Z."/>
            <person name="Hegedus B."/>
            <person name="Baldrian P."/>
            <person name="Stursova M."/>
            <person name="Weitz H."/>
            <person name="Taylor A."/>
            <person name="Grigoriev I.V."/>
            <person name="Nagy L.G."/>
            <person name="Martin F."/>
            <person name="Kauserud H."/>
        </authorList>
    </citation>
    <scope>NUCLEOTIDE SEQUENCE</scope>
    <source>
        <strain evidence="1">CBHHK188m</strain>
    </source>
</reference>
<dbReference type="Proteomes" id="UP001215280">
    <property type="component" value="Unassembled WGS sequence"/>
</dbReference>
<dbReference type="EMBL" id="JARJLG010000003">
    <property type="protein sequence ID" value="KAJ7782232.1"/>
    <property type="molecule type" value="Genomic_DNA"/>
</dbReference>
<accession>A0AAD7KB56</accession>
<keyword evidence="2" id="KW-1185">Reference proteome</keyword>
<comment type="caution">
    <text evidence="1">The sequence shown here is derived from an EMBL/GenBank/DDBJ whole genome shotgun (WGS) entry which is preliminary data.</text>
</comment>
<proteinExistence type="predicted"/>